<name>A0A653EAZ2_9MYCO</name>
<dbReference type="EMBL" id="LR589061">
    <property type="protein sequence ID" value="VTO94616.1"/>
    <property type="molecule type" value="Genomic_DNA"/>
</dbReference>
<organism evidence="1">
    <name type="scientific">Mycobacterium riyadhense</name>
    <dbReference type="NCBI Taxonomy" id="486698"/>
    <lineage>
        <taxon>Bacteria</taxon>
        <taxon>Bacillati</taxon>
        <taxon>Actinomycetota</taxon>
        <taxon>Actinomycetes</taxon>
        <taxon>Mycobacteriales</taxon>
        <taxon>Mycobacteriaceae</taxon>
        <taxon>Mycobacterium</taxon>
    </lineage>
</organism>
<evidence type="ECO:0000313" key="1">
    <source>
        <dbReference type="EMBL" id="VTO94616.1"/>
    </source>
</evidence>
<sequence length="51" mass="5033">MALPEGDVFSCANANCGCEVTVTKGASSTCDCACDNAPTCCCGVALVKKIG</sequence>
<protein>
    <recommendedName>
        <fullName evidence="2">Metallothionein</fullName>
    </recommendedName>
</protein>
<accession>A0A653EAZ2</accession>
<reference evidence="1" key="1">
    <citation type="submission" date="2019-05" db="EMBL/GenBank/DDBJ databases">
        <authorList>
            <person name="Naeem R."/>
            <person name="Antony C."/>
            <person name="Guan Q."/>
        </authorList>
    </citation>
    <scope>NUCLEOTIDE SEQUENCE</scope>
    <source>
        <strain evidence="1">2</strain>
    </source>
</reference>
<proteinExistence type="predicted"/>
<dbReference type="AlphaFoldDB" id="A0A653EAZ2"/>
<gene>
    <name evidence="1" type="ORF">BIN_B_00089</name>
</gene>
<evidence type="ECO:0008006" key="2">
    <source>
        <dbReference type="Google" id="ProtNLM"/>
    </source>
</evidence>